<feature type="compositionally biased region" description="Polar residues" evidence="1">
    <location>
        <begin position="313"/>
        <end position="343"/>
    </location>
</feature>
<dbReference type="EMBL" id="JACEGQ020000012">
    <property type="protein sequence ID" value="KAH8492875.1"/>
    <property type="molecule type" value="Genomic_DNA"/>
</dbReference>
<dbReference type="PANTHER" id="PTHR34280:SF17">
    <property type="entry name" value="PROTEIN WAVE"/>
    <property type="match status" value="1"/>
</dbReference>
<feature type="region of interest" description="Disordered" evidence="1">
    <location>
        <begin position="276"/>
        <end position="343"/>
    </location>
</feature>
<dbReference type="AlphaFoldDB" id="A0A8T2XH58"/>
<sequence>MDCGVSVSKSPNSSTKIDTDKVSMPSSKESPANADDRTNSWLDSNQSFVVPPVVNSKDISVSVKEALNSSMTMSNETNNISFASSSEEIPVIEGNTISKSSLDSDQSTTATPVTNSQCTGVSVAETLNSATTNEIDKVSMLSFSQETPAKSDKPAINSLDPDLSSMDPLVTNSQDTDPINETLNSSSSNEKDKVCMPSSSRGSPVITDNPIDKNSSVSDQSLLAPPSTDSQYIIFSVEEAWNSAMGDGTARASMPSSDDESPVITDDQLIEKSLDSDLSSMEPLVTNSQVTSVSVEETRSSASSNEKDRVCMPSSSGSPVSTDNPIDENSSGSDQSMLSPPSTNSQYIIFSVDETPNSAMGDGMAKASMPSSFEASLVIADDRLVENSLDSDQASMEPLVTNSQVTSFPVNETPCAASSNEKEKVCMPSSSGGPVNTDNPITENSSESDQSLLAPPPSTNSQDISVSVNETPNSAMSNGTTKLSMPSSEESLVTADDRLVENSLDSDQFFMVLLERKSQDIGISVSETSNPSSNETDKVSNPSYSTESPVIADNPIGKNSLDSDQSLTAPPVTKSHDTVSEENFYDCQAWLGSDSDDDFFSVRNDYSNASSRQSSMKGSPQPDEISDSKREPYPTKGGKKLVDLIYDRNSMPSAIQERKQRESEQEASPIDENKRLAELLQDPSWSDHASDHKSSTPVLRETKLVEFFQDSHWSQEIASTPATRFPSTKGDGKRRADVEAKHFSPRDGTSTVTTPRSRARYVSANLKRENTARATYCCFPSWSPIRGSQGEEKASPS</sequence>
<feature type="compositionally biased region" description="Polar residues" evidence="1">
    <location>
        <begin position="715"/>
        <end position="726"/>
    </location>
</feature>
<feature type="region of interest" description="Disordered" evidence="1">
    <location>
        <begin position="411"/>
        <end position="490"/>
    </location>
</feature>
<feature type="compositionally biased region" description="Polar residues" evidence="1">
    <location>
        <begin position="607"/>
        <end position="618"/>
    </location>
</feature>
<feature type="compositionally biased region" description="Polar residues" evidence="1">
    <location>
        <begin position="525"/>
        <end position="548"/>
    </location>
</feature>
<feature type="compositionally biased region" description="Polar residues" evidence="1">
    <location>
        <begin position="7"/>
        <end position="16"/>
    </location>
</feature>
<organism evidence="2 3">
    <name type="scientific">Populus deltoides</name>
    <name type="common">Eastern poplar</name>
    <name type="synonym">Eastern cottonwood</name>
    <dbReference type="NCBI Taxonomy" id="3696"/>
    <lineage>
        <taxon>Eukaryota</taxon>
        <taxon>Viridiplantae</taxon>
        <taxon>Streptophyta</taxon>
        <taxon>Embryophyta</taxon>
        <taxon>Tracheophyta</taxon>
        <taxon>Spermatophyta</taxon>
        <taxon>Magnoliopsida</taxon>
        <taxon>eudicotyledons</taxon>
        <taxon>Gunneridae</taxon>
        <taxon>Pentapetalae</taxon>
        <taxon>rosids</taxon>
        <taxon>fabids</taxon>
        <taxon>Malpighiales</taxon>
        <taxon>Salicaceae</taxon>
        <taxon>Saliceae</taxon>
        <taxon>Populus</taxon>
    </lineage>
</organism>
<dbReference type="Proteomes" id="UP000807159">
    <property type="component" value="Chromosome 12"/>
</dbReference>
<feature type="region of interest" description="Disordered" evidence="1">
    <location>
        <begin position="715"/>
        <end position="756"/>
    </location>
</feature>
<dbReference type="PANTHER" id="PTHR34280">
    <property type="entry name" value="OS01G0920100 PROTEIN"/>
    <property type="match status" value="1"/>
</dbReference>
<feature type="region of interest" description="Disordered" evidence="1">
    <location>
        <begin position="521"/>
        <end position="580"/>
    </location>
</feature>
<comment type="caution">
    <text evidence="2">The sequence shown here is derived from an EMBL/GenBank/DDBJ whole genome shotgun (WGS) entry which is preliminary data.</text>
</comment>
<protein>
    <submittedName>
        <fullName evidence="2">Uncharacterized protein</fullName>
    </submittedName>
</protein>
<feature type="region of interest" description="Disordered" evidence="1">
    <location>
        <begin position="144"/>
        <end position="225"/>
    </location>
</feature>
<feature type="compositionally biased region" description="Polar residues" evidence="1">
    <location>
        <begin position="212"/>
        <end position="225"/>
    </location>
</feature>
<feature type="compositionally biased region" description="Polar residues" evidence="1">
    <location>
        <begin position="747"/>
        <end position="756"/>
    </location>
</feature>
<evidence type="ECO:0000256" key="1">
    <source>
        <dbReference type="SAM" id="MobiDB-lite"/>
    </source>
</evidence>
<accession>A0A8T2XH58</accession>
<gene>
    <name evidence="2" type="ORF">H0E87_022209</name>
</gene>
<feature type="region of interest" description="Disordered" evidence="1">
    <location>
        <begin position="1"/>
        <end position="43"/>
    </location>
</feature>
<feature type="compositionally biased region" description="Polar residues" evidence="1">
    <location>
        <begin position="459"/>
        <end position="490"/>
    </location>
</feature>
<keyword evidence="3" id="KW-1185">Reference proteome</keyword>
<feature type="compositionally biased region" description="Low complexity" evidence="1">
    <location>
        <begin position="285"/>
        <end position="304"/>
    </location>
</feature>
<feature type="compositionally biased region" description="Polar residues" evidence="1">
    <location>
        <begin position="428"/>
        <end position="451"/>
    </location>
</feature>
<feature type="compositionally biased region" description="Polar residues" evidence="1">
    <location>
        <begin position="170"/>
        <end position="188"/>
    </location>
</feature>
<evidence type="ECO:0000313" key="2">
    <source>
        <dbReference type="EMBL" id="KAH8492875.1"/>
    </source>
</evidence>
<feature type="compositionally biased region" description="Basic and acidic residues" evidence="1">
    <location>
        <begin position="688"/>
        <end position="699"/>
    </location>
</feature>
<proteinExistence type="predicted"/>
<name>A0A8T2XH58_POPDE</name>
<dbReference type="InterPro" id="IPR038947">
    <property type="entry name" value="At3g27210-like"/>
</dbReference>
<reference evidence="2" key="1">
    <citation type="journal article" date="2021" name="J. Hered.">
        <title>Genome Assembly of Salicaceae Populus deltoides (Eastern Cottonwood) I-69 Based on Nanopore Sequencing and Hi-C Technologies.</title>
        <authorList>
            <person name="Bai S."/>
            <person name="Wu H."/>
            <person name="Zhang J."/>
            <person name="Pan Z."/>
            <person name="Zhao W."/>
            <person name="Li Z."/>
            <person name="Tong C."/>
        </authorList>
    </citation>
    <scope>NUCLEOTIDE SEQUENCE</scope>
    <source>
        <tissue evidence="2">Leaf</tissue>
    </source>
</reference>
<feature type="compositionally biased region" description="Basic and acidic residues" evidence="1">
    <location>
        <begin position="730"/>
        <end position="745"/>
    </location>
</feature>
<evidence type="ECO:0000313" key="3">
    <source>
        <dbReference type="Proteomes" id="UP000807159"/>
    </source>
</evidence>
<feature type="region of interest" description="Disordered" evidence="1">
    <location>
        <begin position="607"/>
        <end position="699"/>
    </location>
</feature>